<dbReference type="PANTHER" id="PTHR11136:SF0">
    <property type="entry name" value="DIHYDROFOLATE SYNTHETASE-RELATED"/>
    <property type="match status" value="1"/>
</dbReference>
<evidence type="ECO:0008006" key="8">
    <source>
        <dbReference type="Google" id="ProtNLM"/>
    </source>
</evidence>
<dbReference type="EMBL" id="JANAFB010000013">
    <property type="protein sequence ID" value="MCP3425792.1"/>
    <property type="molecule type" value="Genomic_DNA"/>
</dbReference>
<dbReference type="RefSeq" id="WP_254166145.1">
    <property type="nucleotide sequence ID" value="NZ_JANAFB010000013.1"/>
</dbReference>
<dbReference type="GO" id="GO:0004326">
    <property type="term" value="F:tetrahydrofolylpolyglutamate synthase activity"/>
    <property type="evidence" value="ECO:0007669"/>
    <property type="project" value="InterPro"/>
</dbReference>
<gene>
    <name evidence="6" type="ORF">NBM05_07175</name>
</gene>
<dbReference type="InterPro" id="IPR036565">
    <property type="entry name" value="Mur-like_cat_sf"/>
</dbReference>
<dbReference type="PANTHER" id="PTHR11136">
    <property type="entry name" value="FOLYLPOLYGLUTAMATE SYNTHASE-RELATED"/>
    <property type="match status" value="1"/>
</dbReference>
<reference evidence="6" key="1">
    <citation type="submission" date="2022-06" db="EMBL/GenBank/DDBJ databases">
        <title>Rothia sp. isolated from sandalwood seedling.</title>
        <authorList>
            <person name="Tuikhar N."/>
            <person name="Kirdat K."/>
            <person name="Thorat V."/>
            <person name="Swetha P."/>
            <person name="Padma S."/>
            <person name="Sundararaj R."/>
            <person name="Yadav A."/>
        </authorList>
    </citation>
    <scope>NUCLEOTIDE SEQUENCE</scope>
    <source>
        <strain evidence="6">AR01</strain>
    </source>
</reference>
<feature type="region of interest" description="Disordered" evidence="5">
    <location>
        <begin position="225"/>
        <end position="260"/>
    </location>
</feature>
<comment type="caution">
    <text evidence="6">The sequence shown here is derived from an EMBL/GenBank/DDBJ whole genome shotgun (WGS) entry which is preliminary data.</text>
</comment>
<keyword evidence="3" id="KW-0547">Nucleotide-binding</keyword>
<accession>A0A9X2HFF8</accession>
<dbReference type="GO" id="GO:0008841">
    <property type="term" value="F:dihydrofolate synthase activity"/>
    <property type="evidence" value="ECO:0007669"/>
    <property type="project" value="TreeGrafter"/>
</dbReference>
<dbReference type="Proteomes" id="UP001139502">
    <property type="component" value="Unassembled WGS sequence"/>
</dbReference>
<evidence type="ECO:0000256" key="2">
    <source>
        <dbReference type="ARBA" id="ARBA00022598"/>
    </source>
</evidence>
<evidence type="ECO:0000256" key="4">
    <source>
        <dbReference type="ARBA" id="ARBA00022840"/>
    </source>
</evidence>
<proteinExistence type="inferred from homology"/>
<keyword evidence="7" id="KW-1185">Reference proteome</keyword>
<evidence type="ECO:0000256" key="3">
    <source>
        <dbReference type="ARBA" id="ARBA00022741"/>
    </source>
</evidence>
<evidence type="ECO:0000313" key="6">
    <source>
        <dbReference type="EMBL" id="MCP3425792.1"/>
    </source>
</evidence>
<sequence length="406" mass="41687">MLGELLRAAGLPPGGVPAVVVTGSKGKGQAATTAAAHLTAAGLRTGLVTSPGILSNLDRFALDGRVVPAGTYHRWLGLLERAVATAPPPAGTYLAPTGLFTVLGHAMLAAEGADVVVHEAGLGGARDEVSLFDPLAVGLTSVLREHLDVFGPTLEHVAREKFGLVHGPAPVVSVPQAPGIAPLLERVCAGHGAPLRIAPAGEFSEQNAAVGRLLAAAAAERWGTAGTGHPGAVSGRHPGAAALGRPRAASGSRPGAAAGEADVVVERPGRGQVYRTAAGARVMVDACIDVTGWEVALRRAREAFGADPAVYWSLPLTKPVEELADWLDARGLEHRFVTLDSGHLDYRLPERLTERLRPLGLPEALGRLAGRGGEHDAVLAAGTISFGTAVLVSLGVTLERLYRTGP</sequence>
<comment type="similarity">
    <text evidence="1">Belongs to the folylpolyglutamate synthase family.</text>
</comment>
<name>A0A9X2HFF8_9MICC</name>
<dbReference type="GO" id="GO:0005524">
    <property type="term" value="F:ATP binding"/>
    <property type="evidence" value="ECO:0007669"/>
    <property type="project" value="UniProtKB-KW"/>
</dbReference>
<evidence type="ECO:0000256" key="5">
    <source>
        <dbReference type="SAM" id="MobiDB-lite"/>
    </source>
</evidence>
<evidence type="ECO:0000313" key="7">
    <source>
        <dbReference type="Proteomes" id="UP001139502"/>
    </source>
</evidence>
<organism evidence="6 7">
    <name type="scientific">Rothia santali</name>
    <dbReference type="NCBI Taxonomy" id="2949643"/>
    <lineage>
        <taxon>Bacteria</taxon>
        <taxon>Bacillati</taxon>
        <taxon>Actinomycetota</taxon>
        <taxon>Actinomycetes</taxon>
        <taxon>Micrococcales</taxon>
        <taxon>Micrococcaceae</taxon>
        <taxon>Rothia</taxon>
    </lineage>
</organism>
<dbReference type="GO" id="GO:0005737">
    <property type="term" value="C:cytoplasm"/>
    <property type="evidence" value="ECO:0007669"/>
    <property type="project" value="TreeGrafter"/>
</dbReference>
<feature type="compositionally biased region" description="Low complexity" evidence="5">
    <location>
        <begin position="235"/>
        <end position="260"/>
    </location>
</feature>
<dbReference type="InterPro" id="IPR001645">
    <property type="entry name" value="Folylpolyglutamate_synth"/>
</dbReference>
<dbReference type="Gene3D" id="3.40.1190.10">
    <property type="entry name" value="Mur-like, catalytic domain"/>
    <property type="match status" value="1"/>
</dbReference>
<keyword evidence="4" id="KW-0067">ATP-binding</keyword>
<protein>
    <recommendedName>
        <fullName evidence="8">Folylpolyglutamate synthase</fullName>
    </recommendedName>
</protein>
<dbReference type="SUPFAM" id="SSF53623">
    <property type="entry name" value="MurD-like peptide ligases, catalytic domain"/>
    <property type="match status" value="1"/>
</dbReference>
<dbReference type="AlphaFoldDB" id="A0A9X2HFF8"/>
<keyword evidence="2" id="KW-0436">Ligase</keyword>
<evidence type="ECO:0000256" key="1">
    <source>
        <dbReference type="ARBA" id="ARBA00008276"/>
    </source>
</evidence>